<accession>A0A3M7QSM1</accession>
<keyword evidence="2" id="KW-1185">Reference proteome</keyword>
<dbReference type="AlphaFoldDB" id="A0A3M7QSM1"/>
<sequence>MDRFFTVPSRLDKRASTEFILKLRVLIKEAAKKATWNGKKSIFECDPERWITDPASFFGGLVQV</sequence>
<evidence type="ECO:0000313" key="2">
    <source>
        <dbReference type="Proteomes" id="UP000276133"/>
    </source>
</evidence>
<evidence type="ECO:0000313" key="1">
    <source>
        <dbReference type="EMBL" id="RNA14094.1"/>
    </source>
</evidence>
<gene>
    <name evidence="1" type="ORF">BpHYR1_047236</name>
</gene>
<proteinExistence type="predicted"/>
<protein>
    <submittedName>
        <fullName evidence="1">Uncharacterized protein</fullName>
    </submittedName>
</protein>
<reference evidence="1 2" key="1">
    <citation type="journal article" date="2018" name="Sci. Rep.">
        <title>Genomic signatures of local adaptation to the degree of environmental predictability in rotifers.</title>
        <authorList>
            <person name="Franch-Gras L."/>
            <person name="Hahn C."/>
            <person name="Garcia-Roger E.M."/>
            <person name="Carmona M.J."/>
            <person name="Serra M."/>
            <person name="Gomez A."/>
        </authorList>
    </citation>
    <scope>NUCLEOTIDE SEQUENCE [LARGE SCALE GENOMIC DNA]</scope>
    <source>
        <strain evidence="1">HYR1</strain>
    </source>
</reference>
<dbReference type="Proteomes" id="UP000276133">
    <property type="component" value="Unassembled WGS sequence"/>
</dbReference>
<name>A0A3M7QSM1_BRAPC</name>
<comment type="caution">
    <text evidence="1">The sequence shown here is derived from an EMBL/GenBank/DDBJ whole genome shotgun (WGS) entry which is preliminary data.</text>
</comment>
<organism evidence="1 2">
    <name type="scientific">Brachionus plicatilis</name>
    <name type="common">Marine rotifer</name>
    <name type="synonym">Brachionus muelleri</name>
    <dbReference type="NCBI Taxonomy" id="10195"/>
    <lineage>
        <taxon>Eukaryota</taxon>
        <taxon>Metazoa</taxon>
        <taxon>Spiralia</taxon>
        <taxon>Gnathifera</taxon>
        <taxon>Rotifera</taxon>
        <taxon>Eurotatoria</taxon>
        <taxon>Monogononta</taxon>
        <taxon>Pseudotrocha</taxon>
        <taxon>Ploima</taxon>
        <taxon>Brachionidae</taxon>
        <taxon>Brachionus</taxon>
    </lineage>
</organism>
<dbReference type="EMBL" id="REGN01005259">
    <property type="protein sequence ID" value="RNA14094.1"/>
    <property type="molecule type" value="Genomic_DNA"/>
</dbReference>